<protein>
    <submittedName>
        <fullName evidence="1">Prepilin peptidase</fullName>
    </submittedName>
</protein>
<dbReference type="Gene3D" id="1.20.1270.340">
    <property type="match status" value="1"/>
</dbReference>
<name>A0A837GFP4_9VIBR</name>
<organism evidence="1">
    <name type="scientific">Vibrio coralliilyticus</name>
    <dbReference type="NCBI Taxonomy" id="190893"/>
    <lineage>
        <taxon>Bacteria</taxon>
        <taxon>Pseudomonadati</taxon>
        <taxon>Pseudomonadota</taxon>
        <taxon>Gammaproteobacteria</taxon>
        <taxon>Vibrionales</taxon>
        <taxon>Vibrionaceae</taxon>
        <taxon>Vibrio</taxon>
    </lineage>
</organism>
<gene>
    <name evidence="1" type="ORF">TW71_02895</name>
</gene>
<evidence type="ECO:0000313" key="1">
    <source>
        <dbReference type="EMBL" id="KJY77991.1"/>
    </source>
</evidence>
<dbReference type="InterPro" id="IPR038338">
    <property type="entry name" value="PriC_sf"/>
</dbReference>
<comment type="caution">
    <text evidence="1">The sequence shown here is derived from an EMBL/GenBank/DDBJ whole genome shotgun (WGS) entry which is preliminary data.</text>
</comment>
<dbReference type="Pfam" id="PF07445">
    <property type="entry name" value="PriC"/>
    <property type="match status" value="1"/>
</dbReference>
<dbReference type="AlphaFoldDB" id="A0A837GFP4"/>
<dbReference type="RefSeq" id="WP_045984914.1">
    <property type="nucleotide sequence ID" value="NZ_CP063051.1"/>
</dbReference>
<dbReference type="EMBL" id="JXXR01000001">
    <property type="protein sequence ID" value="KJY77991.1"/>
    <property type="molecule type" value="Genomic_DNA"/>
</dbReference>
<reference evidence="1" key="1">
    <citation type="journal article" date="2015" name="BMC Genomics">
        <title>Genome mining reveals unlocked bioactive potential of marine Gram-negative bacteria.</title>
        <authorList>
            <person name="Machado H."/>
            <person name="Sonnenschein E.C."/>
            <person name="Melchiorsen J."/>
            <person name="Gram L."/>
        </authorList>
    </citation>
    <scope>NUCLEOTIDE SEQUENCE</scope>
    <source>
        <strain evidence="1">S2052</strain>
    </source>
</reference>
<sequence>MKQFAQLSSLLEQLEQEATLLDNQRGEHYQALFDQKLFRCQSKILTPYTYEAHETLDKILWEQSSGSLSPDQAEFLSEKLLCQISAIKRELATTALRQSEPTGKSFSQRNLNELYQSLAQHQQWEQRLKTLVKNKEQEHKLATPRDKSLAAQTLQSAQRRLQRCQHAKIKIEKQISYKERNQ</sequence>
<dbReference type="InterPro" id="IPR010890">
    <property type="entry name" value="PriC"/>
</dbReference>
<accession>A0A837GFP4</accession>
<proteinExistence type="predicted"/>